<accession>A0A0A2J2P8</accession>
<dbReference type="GeneID" id="27683338"/>
<dbReference type="AlphaFoldDB" id="A0A0A2J2P8"/>
<dbReference type="Proteomes" id="UP000030143">
    <property type="component" value="Unassembled WGS sequence"/>
</dbReference>
<dbReference type="RefSeq" id="XP_016593036.1">
    <property type="nucleotide sequence ID" value="XM_016747917.1"/>
</dbReference>
<gene>
    <name evidence="1" type="ORF">PEX2_106490</name>
</gene>
<sequence length="60" mass="6994">MHLAIEFPKLSFLKADVYILFQLLYIEKSISQIKPISAFFCRLCMELKKASKISIKKTAR</sequence>
<name>A0A0A2J2P8_PENEN</name>
<evidence type="ECO:0000313" key="2">
    <source>
        <dbReference type="Proteomes" id="UP000030143"/>
    </source>
</evidence>
<protein>
    <submittedName>
        <fullName evidence="1">Uncharacterized protein</fullName>
    </submittedName>
</protein>
<evidence type="ECO:0000313" key="1">
    <source>
        <dbReference type="EMBL" id="KGO49627.1"/>
    </source>
</evidence>
<organism evidence="1 2">
    <name type="scientific">Penicillium expansum</name>
    <name type="common">Blue mold rot fungus</name>
    <dbReference type="NCBI Taxonomy" id="27334"/>
    <lineage>
        <taxon>Eukaryota</taxon>
        <taxon>Fungi</taxon>
        <taxon>Dikarya</taxon>
        <taxon>Ascomycota</taxon>
        <taxon>Pezizomycotina</taxon>
        <taxon>Eurotiomycetes</taxon>
        <taxon>Eurotiomycetidae</taxon>
        <taxon>Eurotiales</taxon>
        <taxon>Aspergillaceae</taxon>
        <taxon>Penicillium</taxon>
    </lineage>
</organism>
<comment type="caution">
    <text evidence="1">The sequence shown here is derived from an EMBL/GenBank/DDBJ whole genome shotgun (WGS) entry which is preliminary data.</text>
</comment>
<dbReference type="EMBL" id="JQFZ01000378">
    <property type="protein sequence ID" value="KGO49627.1"/>
    <property type="molecule type" value="Genomic_DNA"/>
</dbReference>
<reference evidence="1 2" key="1">
    <citation type="journal article" date="2015" name="Mol. Plant Microbe Interact.">
        <title>Genome, transcriptome, and functional analyses of Penicillium expansum provide new insights into secondary metabolism and pathogenicity.</title>
        <authorList>
            <person name="Ballester A.R."/>
            <person name="Marcet-Houben M."/>
            <person name="Levin E."/>
            <person name="Sela N."/>
            <person name="Selma-Lazaro C."/>
            <person name="Carmona L."/>
            <person name="Wisniewski M."/>
            <person name="Droby S."/>
            <person name="Gonzalez-Candelas L."/>
            <person name="Gabaldon T."/>
        </authorList>
    </citation>
    <scope>NUCLEOTIDE SEQUENCE [LARGE SCALE GENOMIC DNA]</scope>
    <source>
        <strain evidence="1 2">MD-8</strain>
    </source>
</reference>
<keyword evidence="2" id="KW-1185">Reference proteome</keyword>
<dbReference type="VEuPathDB" id="FungiDB:PEXP_031230"/>
<proteinExistence type="predicted"/>
<dbReference type="HOGENOM" id="CLU_2942511_0_0_1"/>